<organism evidence="1 2">
    <name type="scientific">Gymnopilus dilepis</name>
    <dbReference type="NCBI Taxonomy" id="231916"/>
    <lineage>
        <taxon>Eukaryota</taxon>
        <taxon>Fungi</taxon>
        <taxon>Dikarya</taxon>
        <taxon>Basidiomycota</taxon>
        <taxon>Agaricomycotina</taxon>
        <taxon>Agaricomycetes</taxon>
        <taxon>Agaricomycetidae</taxon>
        <taxon>Agaricales</taxon>
        <taxon>Agaricineae</taxon>
        <taxon>Hymenogastraceae</taxon>
        <taxon>Gymnopilus</taxon>
    </lineage>
</organism>
<dbReference type="EMBL" id="NHYE01005613">
    <property type="protein sequence ID" value="PPQ67345.1"/>
    <property type="molecule type" value="Genomic_DNA"/>
</dbReference>
<comment type="caution">
    <text evidence="1">The sequence shown here is derived from an EMBL/GenBank/DDBJ whole genome shotgun (WGS) entry which is preliminary data.</text>
</comment>
<accession>A0A409VM51</accession>
<gene>
    <name evidence="1" type="ORF">CVT26_007266</name>
</gene>
<proteinExistence type="predicted"/>
<evidence type="ECO:0000313" key="2">
    <source>
        <dbReference type="Proteomes" id="UP000284706"/>
    </source>
</evidence>
<dbReference type="InParanoid" id="A0A409VM51"/>
<name>A0A409VM51_9AGAR</name>
<dbReference type="Proteomes" id="UP000284706">
    <property type="component" value="Unassembled WGS sequence"/>
</dbReference>
<sequence length="70" mass="7624">MTIQQYEKQTLMGNALLNLDLQPIVNGAGVNLAAPQPPPRLSTTTYFPFLSFAVEAFGWPFASLDALQVV</sequence>
<keyword evidence="2" id="KW-1185">Reference proteome</keyword>
<evidence type="ECO:0000313" key="1">
    <source>
        <dbReference type="EMBL" id="PPQ67345.1"/>
    </source>
</evidence>
<protein>
    <submittedName>
        <fullName evidence="1">Uncharacterized protein</fullName>
    </submittedName>
</protein>
<reference evidence="1 2" key="1">
    <citation type="journal article" date="2018" name="Evol. Lett.">
        <title>Horizontal gene cluster transfer increased hallucinogenic mushroom diversity.</title>
        <authorList>
            <person name="Reynolds H.T."/>
            <person name="Vijayakumar V."/>
            <person name="Gluck-Thaler E."/>
            <person name="Korotkin H.B."/>
            <person name="Matheny P.B."/>
            <person name="Slot J.C."/>
        </authorList>
    </citation>
    <scope>NUCLEOTIDE SEQUENCE [LARGE SCALE GENOMIC DNA]</scope>
    <source>
        <strain evidence="1 2">SRW20</strain>
    </source>
</reference>
<dbReference type="AlphaFoldDB" id="A0A409VM51"/>